<protein>
    <submittedName>
        <fullName evidence="1">Uncharacterized protein</fullName>
    </submittedName>
</protein>
<dbReference type="Proteomes" id="UP000268727">
    <property type="component" value="Unassembled WGS sequence"/>
</dbReference>
<reference evidence="1 2" key="1">
    <citation type="submission" date="2018-11" db="EMBL/GenBank/DDBJ databases">
        <title>Sequencing the genomes of 1000 actinobacteria strains.</title>
        <authorList>
            <person name="Klenk H.-P."/>
        </authorList>
    </citation>
    <scope>NUCLEOTIDE SEQUENCE [LARGE SCALE GENOMIC DNA]</scope>
    <source>
        <strain evidence="1 2">DSM 44231</strain>
    </source>
</reference>
<dbReference type="RefSeq" id="WP_246037635.1">
    <property type="nucleotide sequence ID" value="NZ_RJKM01000001.1"/>
</dbReference>
<gene>
    <name evidence="1" type="ORF">EDD40_2621</name>
</gene>
<name>A0A3N1H4H9_9PSEU</name>
<keyword evidence="2" id="KW-1185">Reference proteome</keyword>
<evidence type="ECO:0000313" key="2">
    <source>
        <dbReference type="Proteomes" id="UP000268727"/>
    </source>
</evidence>
<evidence type="ECO:0000313" key="1">
    <source>
        <dbReference type="EMBL" id="ROP37316.1"/>
    </source>
</evidence>
<comment type="caution">
    <text evidence="1">The sequence shown here is derived from an EMBL/GenBank/DDBJ whole genome shotgun (WGS) entry which is preliminary data.</text>
</comment>
<accession>A0A3N1H4H9</accession>
<organism evidence="1 2">
    <name type="scientific">Saccharothrix texasensis</name>
    <dbReference type="NCBI Taxonomy" id="103734"/>
    <lineage>
        <taxon>Bacteria</taxon>
        <taxon>Bacillati</taxon>
        <taxon>Actinomycetota</taxon>
        <taxon>Actinomycetes</taxon>
        <taxon>Pseudonocardiales</taxon>
        <taxon>Pseudonocardiaceae</taxon>
        <taxon>Saccharothrix</taxon>
    </lineage>
</organism>
<dbReference type="AlphaFoldDB" id="A0A3N1H4H9"/>
<proteinExistence type="predicted"/>
<sequence>MTTTTPGLAERAVRAARTHRAADPDGFRHRHDNPETWNRWARRARVARTIATALQVPVDAVLVTDDPHRTYPARTGDVPGDLITITDRATGSAWRFIPDHTTPGQAWLLLDHCPGCSAEAPVARVATLADLGDHLDPDRDTRPVWENQKTADHQPGCTELHSAAETAARGATRRSVG</sequence>
<dbReference type="EMBL" id="RJKM01000001">
    <property type="protein sequence ID" value="ROP37316.1"/>
    <property type="molecule type" value="Genomic_DNA"/>
</dbReference>